<keyword evidence="2" id="KW-0456">Lyase</keyword>
<evidence type="ECO:0000259" key="3">
    <source>
        <dbReference type="Pfam" id="PF05683"/>
    </source>
</evidence>
<dbReference type="EMBL" id="FXAT01000004">
    <property type="protein sequence ID" value="SMG46629.1"/>
    <property type="molecule type" value="Genomic_DNA"/>
</dbReference>
<evidence type="ECO:0000313" key="4">
    <source>
        <dbReference type="EMBL" id="SMG46629.1"/>
    </source>
</evidence>
<protein>
    <submittedName>
        <fullName evidence="4">Fumarate hydratase subunit beta</fullName>
    </submittedName>
</protein>
<dbReference type="PANTHER" id="PTHR43351:SF2">
    <property type="entry name" value="L(+)-TARTRATE DEHYDRATASE SUBUNIT BETA-RELATED"/>
    <property type="match status" value="1"/>
</dbReference>
<dbReference type="InterPro" id="IPR004647">
    <property type="entry name" value="Fe-S_hydro-lyase_TtdB-typ_cat"/>
</dbReference>
<reference evidence="5" key="1">
    <citation type="submission" date="2017-04" db="EMBL/GenBank/DDBJ databases">
        <authorList>
            <person name="Varghese N."/>
            <person name="Submissions S."/>
        </authorList>
    </citation>
    <scope>NUCLEOTIDE SEQUENCE [LARGE SCALE GENOMIC DNA]</scope>
    <source>
        <strain evidence="5">LMG 29540</strain>
    </source>
</reference>
<dbReference type="InterPro" id="IPR036660">
    <property type="entry name" value="Fe-S_hydroAse_TtdB_cat_sf"/>
</dbReference>
<dbReference type="OrthoDB" id="9798978at2"/>
<proteinExistence type="inferred from homology"/>
<dbReference type="STRING" id="1515439.SAMN06265784_104588"/>
<dbReference type="PANTHER" id="PTHR43351">
    <property type="entry name" value="L(+)-TARTRATE DEHYDRATASE SUBUNIT BETA"/>
    <property type="match status" value="1"/>
</dbReference>
<gene>
    <name evidence="4" type="ORF">SAMN06265784_104588</name>
</gene>
<sequence length="202" mass="22094">MSRVHDLTLPLTREQVLDLRLGDMVRLTGEITVSIGLPTHKRLAQAIEDGAPLPVDLRDGAFFHLSTYVNETPDGPEALYLNPSTSTRYTPWMPTLIRGLGVRLVGGKGGLDDASAMALRDCGCAYLSFPGGGLNLLSRALRRVVAMNWTEYISQFRLLTLEVEQLGPATVAIDALGNSLYTQLHERAVERMPSIVGELGHR</sequence>
<dbReference type="AlphaFoldDB" id="A0A1X7L0F7"/>
<comment type="similarity">
    <text evidence="1">Belongs to the class-I fumarase family.</text>
</comment>
<dbReference type="GO" id="GO:0016836">
    <property type="term" value="F:hydro-lyase activity"/>
    <property type="evidence" value="ECO:0007669"/>
    <property type="project" value="InterPro"/>
</dbReference>
<feature type="domain" description="Fe-S hydro-lyase tartrate dehydratase beta-type catalytic" evidence="3">
    <location>
        <begin position="6"/>
        <end position="183"/>
    </location>
</feature>
<organism evidence="4 5">
    <name type="scientific">Paraburkholderia susongensis</name>
    <dbReference type="NCBI Taxonomy" id="1515439"/>
    <lineage>
        <taxon>Bacteria</taxon>
        <taxon>Pseudomonadati</taxon>
        <taxon>Pseudomonadota</taxon>
        <taxon>Betaproteobacteria</taxon>
        <taxon>Burkholderiales</taxon>
        <taxon>Burkholderiaceae</taxon>
        <taxon>Paraburkholderia</taxon>
    </lineage>
</organism>
<dbReference type="Proteomes" id="UP000193228">
    <property type="component" value="Unassembled WGS sequence"/>
</dbReference>
<evidence type="ECO:0000313" key="5">
    <source>
        <dbReference type="Proteomes" id="UP000193228"/>
    </source>
</evidence>
<dbReference type="Gene3D" id="3.20.130.10">
    <property type="entry name" value="Fe-S hydro-lyase, tartrate dehydratase beta-type, catalytic domain"/>
    <property type="match status" value="1"/>
</dbReference>
<accession>A0A1X7L0F7</accession>
<name>A0A1X7L0F7_9BURK</name>
<keyword evidence="5" id="KW-1185">Reference proteome</keyword>
<evidence type="ECO:0000256" key="1">
    <source>
        <dbReference type="ARBA" id="ARBA00008876"/>
    </source>
</evidence>
<dbReference type="Pfam" id="PF05683">
    <property type="entry name" value="Fumerase_C"/>
    <property type="match status" value="1"/>
</dbReference>
<dbReference type="RefSeq" id="WP_085484578.1">
    <property type="nucleotide sequence ID" value="NZ_FXAT01000004.1"/>
</dbReference>
<evidence type="ECO:0000256" key="2">
    <source>
        <dbReference type="ARBA" id="ARBA00023239"/>
    </source>
</evidence>
<dbReference type="SUPFAM" id="SSF117457">
    <property type="entry name" value="FumA C-terminal domain-like"/>
    <property type="match status" value="1"/>
</dbReference>